<keyword evidence="1" id="KW-0812">Transmembrane</keyword>
<feature type="transmembrane region" description="Helical" evidence="1">
    <location>
        <begin position="281"/>
        <end position="300"/>
    </location>
</feature>
<dbReference type="Proteomes" id="UP000234775">
    <property type="component" value="Unassembled WGS sequence"/>
</dbReference>
<keyword evidence="1" id="KW-1133">Transmembrane helix</keyword>
<feature type="transmembrane region" description="Helical" evidence="1">
    <location>
        <begin position="109"/>
        <end position="142"/>
    </location>
</feature>
<evidence type="ECO:0000313" key="2">
    <source>
        <dbReference type="EMBL" id="PKY91004.1"/>
    </source>
</evidence>
<name>A0A2I1K5W7_9LACT</name>
<evidence type="ECO:0000256" key="1">
    <source>
        <dbReference type="SAM" id="Phobius"/>
    </source>
</evidence>
<reference evidence="2 3" key="1">
    <citation type="submission" date="2017-12" db="EMBL/GenBank/DDBJ databases">
        <title>Phylogenetic diversity of female urinary microbiome.</title>
        <authorList>
            <person name="Thomas-White K."/>
            <person name="Wolfe A.J."/>
        </authorList>
    </citation>
    <scope>NUCLEOTIDE SEQUENCE [LARGE SCALE GENOMIC DNA]</scope>
    <source>
        <strain evidence="2 3">UMB0844</strain>
    </source>
</reference>
<dbReference type="AlphaFoldDB" id="A0A2I1K5W7"/>
<feature type="transmembrane region" description="Helical" evidence="1">
    <location>
        <begin position="216"/>
        <end position="236"/>
    </location>
</feature>
<dbReference type="EMBL" id="PKGZ01000006">
    <property type="protein sequence ID" value="PKY91004.1"/>
    <property type="molecule type" value="Genomic_DNA"/>
</dbReference>
<feature type="transmembrane region" description="Helical" evidence="1">
    <location>
        <begin position="85"/>
        <end position="103"/>
    </location>
</feature>
<keyword evidence="1" id="KW-0472">Membrane</keyword>
<organism evidence="2 3">
    <name type="scientific">Aerococcus christensenii</name>
    <dbReference type="NCBI Taxonomy" id="87541"/>
    <lineage>
        <taxon>Bacteria</taxon>
        <taxon>Bacillati</taxon>
        <taxon>Bacillota</taxon>
        <taxon>Bacilli</taxon>
        <taxon>Lactobacillales</taxon>
        <taxon>Aerococcaceae</taxon>
        <taxon>Aerococcus</taxon>
    </lineage>
</organism>
<feature type="transmembrane region" description="Helical" evidence="1">
    <location>
        <begin position="154"/>
        <end position="172"/>
    </location>
</feature>
<keyword evidence="3" id="KW-1185">Reference proteome</keyword>
<comment type="caution">
    <text evidence="2">The sequence shown here is derived from an EMBL/GenBank/DDBJ whole genome shotgun (WGS) entry which is preliminary data.</text>
</comment>
<feature type="transmembrane region" description="Helical" evidence="1">
    <location>
        <begin position="60"/>
        <end position="78"/>
    </location>
</feature>
<accession>A0A2I1K5W7</accession>
<evidence type="ECO:0008006" key="4">
    <source>
        <dbReference type="Google" id="ProtNLM"/>
    </source>
</evidence>
<sequence length="301" mass="34531">MLPSGKILSYFSYPPGSALFVYHFLESVGYSEHHIVLGQELLIFSVLSGFYSGTQKPKNWLSPLVITGFIMMIALWDAEIHIYNLLGEVLIFLTFLGVFIGMRSFQRSIWSLIFFFVITVMFLSLIKTSVLFFVGVLVCYYLNQFLTICLKKRFTLGAILSVALTFVPRYLWTVYINYHFSDMVWAHGIKMDILKDTGLIKQVLAHFITTYFSLKYLLNIALLVTLLLGIVALLVIRKKSLIKHFYFCLLAYGGYMLGLLGMYLTSIPISEALEIAGYERYHLTMALILMGIVIYFFLTVY</sequence>
<proteinExistence type="predicted"/>
<evidence type="ECO:0000313" key="3">
    <source>
        <dbReference type="Proteomes" id="UP000234775"/>
    </source>
</evidence>
<feature type="transmembrane region" description="Helical" evidence="1">
    <location>
        <begin position="7"/>
        <end position="25"/>
    </location>
</feature>
<gene>
    <name evidence="2" type="ORF">CYJ27_07030</name>
</gene>
<dbReference type="RefSeq" id="WP_101660675.1">
    <property type="nucleotide sequence ID" value="NZ_PKGZ01000006.1"/>
</dbReference>
<protein>
    <recommendedName>
        <fullName evidence="4">Glycosyltransferase RgtA/B/C/D-like domain-containing protein</fullName>
    </recommendedName>
</protein>
<feature type="transmembrane region" description="Helical" evidence="1">
    <location>
        <begin position="245"/>
        <end position="269"/>
    </location>
</feature>